<dbReference type="InParanoid" id="A0A3N7FY89"/>
<accession>A0A3N7FY89</accession>
<organism evidence="1 2">
    <name type="scientific">Populus trichocarpa</name>
    <name type="common">Western balsam poplar</name>
    <name type="synonym">Populus balsamifera subsp. trichocarpa</name>
    <dbReference type="NCBI Taxonomy" id="3694"/>
    <lineage>
        <taxon>Eukaryota</taxon>
        <taxon>Viridiplantae</taxon>
        <taxon>Streptophyta</taxon>
        <taxon>Embryophyta</taxon>
        <taxon>Tracheophyta</taxon>
        <taxon>Spermatophyta</taxon>
        <taxon>Magnoliopsida</taxon>
        <taxon>eudicotyledons</taxon>
        <taxon>Gunneridae</taxon>
        <taxon>Pentapetalae</taxon>
        <taxon>rosids</taxon>
        <taxon>fabids</taxon>
        <taxon>Malpighiales</taxon>
        <taxon>Salicaceae</taxon>
        <taxon>Saliceae</taxon>
        <taxon>Populus</taxon>
    </lineage>
</organism>
<name>A0A3N7FY89_POPTR</name>
<sequence length="61" mass="7162">MISSTSIVLSGVDLKFLQRRYLWRGCYKSALLVQVCLRKLESNDRFRMNCNLFLVIFSSQI</sequence>
<evidence type="ECO:0000313" key="1">
    <source>
        <dbReference type="EMBL" id="RQO99939.1"/>
    </source>
</evidence>
<protein>
    <submittedName>
        <fullName evidence="1">Uncharacterized protein</fullName>
    </submittedName>
</protein>
<gene>
    <name evidence="1" type="ORF">POPTR_014G091350</name>
</gene>
<dbReference type="EMBL" id="CM009303">
    <property type="protein sequence ID" value="RQO99939.1"/>
    <property type="molecule type" value="Genomic_DNA"/>
</dbReference>
<reference evidence="1 2" key="1">
    <citation type="journal article" date="2006" name="Science">
        <title>The genome of black cottonwood, Populus trichocarpa (Torr. &amp; Gray).</title>
        <authorList>
            <person name="Tuskan G.A."/>
            <person name="Difazio S."/>
            <person name="Jansson S."/>
            <person name="Bohlmann J."/>
            <person name="Grigoriev I."/>
            <person name="Hellsten U."/>
            <person name="Putnam N."/>
            <person name="Ralph S."/>
            <person name="Rombauts S."/>
            <person name="Salamov A."/>
            <person name="Schein J."/>
            <person name="Sterck L."/>
            <person name="Aerts A."/>
            <person name="Bhalerao R.R."/>
            <person name="Bhalerao R.P."/>
            <person name="Blaudez D."/>
            <person name="Boerjan W."/>
            <person name="Brun A."/>
            <person name="Brunner A."/>
            <person name="Busov V."/>
            <person name="Campbell M."/>
            <person name="Carlson J."/>
            <person name="Chalot M."/>
            <person name="Chapman J."/>
            <person name="Chen G.L."/>
            <person name="Cooper D."/>
            <person name="Coutinho P.M."/>
            <person name="Couturier J."/>
            <person name="Covert S."/>
            <person name="Cronk Q."/>
            <person name="Cunningham R."/>
            <person name="Davis J."/>
            <person name="Degroeve S."/>
            <person name="Dejardin A."/>
            <person name="Depamphilis C."/>
            <person name="Detter J."/>
            <person name="Dirks B."/>
            <person name="Dubchak I."/>
            <person name="Duplessis S."/>
            <person name="Ehlting J."/>
            <person name="Ellis B."/>
            <person name="Gendler K."/>
            <person name="Goodstein D."/>
            <person name="Gribskov M."/>
            <person name="Grimwood J."/>
            <person name="Groover A."/>
            <person name="Gunter L."/>
            <person name="Hamberger B."/>
            <person name="Heinze B."/>
            <person name="Helariutta Y."/>
            <person name="Henrissat B."/>
            <person name="Holligan D."/>
            <person name="Holt R."/>
            <person name="Huang W."/>
            <person name="Islam-Faridi N."/>
            <person name="Jones S."/>
            <person name="Jones-Rhoades M."/>
            <person name="Jorgensen R."/>
            <person name="Joshi C."/>
            <person name="Kangasjarvi J."/>
            <person name="Karlsson J."/>
            <person name="Kelleher C."/>
            <person name="Kirkpatrick R."/>
            <person name="Kirst M."/>
            <person name="Kohler A."/>
            <person name="Kalluri U."/>
            <person name="Larimer F."/>
            <person name="Leebens-Mack J."/>
            <person name="Leple J.C."/>
            <person name="Locascio P."/>
            <person name="Lou Y."/>
            <person name="Lucas S."/>
            <person name="Martin F."/>
            <person name="Montanini B."/>
            <person name="Napoli C."/>
            <person name="Nelson D.R."/>
            <person name="Nelson C."/>
            <person name="Nieminen K."/>
            <person name="Nilsson O."/>
            <person name="Pereda V."/>
            <person name="Peter G."/>
            <person name="Philippe R."/>
            <person name="Pilate G."/>
            <person name="Poliakov A."/>
            <person name="Razumovskaya J."/>
            <person name="Richardson P."/>
            <person name="Rinaldi C."/>
            <person name="Ritland K."/>
            <person name="Rouze P."/>
            <person name="Ryaboy D."/>
            <person name="Schmutz J."/>
            <person name="Schrader J."/>
            <person name="Segerman B."/>
            <person name="Shin H."/>
            <person name="Siddiqui A."/>
            <person name="Sterky F."/>
            <person name="Terry A."/>
            <person name="Tsai C.J."/>
            <person name="Uberbacher E."/>
            <person name="Unneberg P."/>
            <person name="Vahala J."/>
            <person name="Wall K."/>
            <person name="Wessler S."/>
            <person name="Yang G."/>
            <person name="Yin T."/>
            <person name="Douglas C."/>
            <person name="Marra M."/>
            <person name="Sandberg G."/>
            <person name="Van de Peer Y."/>
            <person name="Rokhsar D."/>
        </authorList>
    </citation>
    <scope>NUCLEOTIDE SEQUENCE [LARGE SCALE GENOMIC DNA]</scope>
    <source>
        <strain evidence="2">cv. Nisqually</strain>
    </source>
</reference>
<keyword evidence="2" id="KW-1185">Reference proteome</keyword>
<dbReference type="AlphaFoldDB" id="A0A3N7FY89"/>
<proteinExistence type="predicted"/>
<evidence type="ECO:0000313" key="2">
    <source>
        <dbReference type="Proteomes" id="UP000006729"/>
    </source>
</evidence>
<dbReference type="Proteomes" id="UP000006729">
    <property type="component" value="Chromosome 14"/>
</dbReference>